<feature type="binding site" evidence="7">
    <location>
        <position position="632"/>
    </location>
    <ligand>
        <name>Ca(2+)</name>
        <dbReference type="ChEBI" id="CHEBI:29108"/>
    </ligand>
</feature>
<evidence type="ECO:0000313" key="9">
    <source>
        <dbReference type="EMBL" id="PRP86510.1"/>
    </source>
</evidence>
<dbReference type="CDD" id="cd11377">
    <property type="entry name" value="Pro-peptidase_S53"/>
    <property type="match status" value="1"/>
</dbReference>
<dbReference type="OrthoDB" id="16742at2759"/>
<keyword evidence="3 7" id="KW-0378">Hydrolase</keyword>
<feature type="active site" description="Charge relay system" evidence="7">
    <location>
        <position position="569"/>
    </location>
</feature>
<dbReference type="Pfam" id="PF09286">
    <property type="entry name" value="Pro-kuma_activ"/>
    <property type="match status" value="1"/>
</dbReference>
<sequence length="655" mass="72871">MRLKDHFEDKEVIDETRNRTWGYSKCRNLGDRKDMYIIDSISVRTVDRYIHEFYGKRPSIRHTSLRLRPYHISLNRKRWTGSQYCYRPEWSAGVHHKLGRPTMHSNVILLVLLALGAFTEARVYEPGKAREFMASRKHGWTAAGKPAQNKVRELFIALKERNLDEVERIALEISNPDSPSFSQHLSFHELKALTAPHASDVAEWLDAEGIDYETTPAGGHIKISATTAQVERLFDCKLSTYIHSASAGVTPPHMIHSPTIAANPIIRSETPYRVPKHLDNIVQFVTPLHGFPKSPLARVRSHTTEPSPNSPIVRNVTPDVIRSRYNVTAPVIDLKVNNTQAVFEQENMDPADLQYFFQKFAPKLTSVKVVKYLGDVDNDPTRPGNEASLDIQYLAALGGFAPTYYYNYNDGDEYTAFLKYAIDLVNDPKPPLVHSISWVLDGGYPIDEVNRISDEYMKLGTRGVTTIYGSALGLLLLAPPEFILNMVKVILSHLLFLTQTDGSYSEVGTEFSGGGFANEVGIPAWQQAAVDKFLKTPNLPTSYFNASGRVGTGFRVVVKGFVGYESGTSCSAPTFSGMISIINGIRLKNGKKPLGFINPLLYKAATIPNAFYDVVSGSNRFGRCPGFHAVAGWDPITGLGTPNFVVLAKYAISLP</sequence>
<feature type="binding site" evidence="7">
    <location>
        <position position="614"/>
    </location>
    <ligand>
        <name>Ca(2+)</name>
        <dbReference type="ChEBI" id="CHEBI:29108"/>
    </ligand>
</feature>
<dbReference type="InParanoid" id="A0A2P6NRF2"/>
<dbReference type="GO" id="GO:0004252">
    <property type="term" value="F:serine-type endopeptidase activity"/>
    <property type="evidence" value="ECO:0007669"/>
    <property type="project" value="UniProtKB-UniRule"/>
</dbReference>
<dbReference type="SMART" id="SM00944">
    <property type="entry name" value="Pro-kuma_activ"/>
    <property type="match status" value="1"/>
</dbReference>
<dbReference type="CDD" id="cd04056">
    <property type="entry name" value="Peptidases_S53"/>
    <property type="match status" value="1"/>
</dbReference>
<dbReference type="GO" id="GO:0006508">
    <property type="term" value="P:proteolysis"/>
    <property type="evidence" value="ECO:0007669"/>
    <property type="project" value="UniProtKB-KW"/>
</dbReference>
<comment type="cofactor">
    <cofactor evidence="7">
        <name>Ca(2+)</name>
        <dbReference type="ChEBI" id="CHEBI:29108"/>
    </cofactor>
    <text evidence="7">Binds 1 Ca(2+) ion per subunit.</text>
</comment>
<feature type="domain" description="Peptidase S53" evidence="8">
    <location>
        <begin position="315"/>
        <end position="654"/>
    </location>
</feature>
<name>A0A2P6NRF2_9EUKA</name>
<dbReference type="Proteomes" id="UP000241769">
    <property type="component" value="Unassembled WGS sequence"/>
</dbReference>
<dbReference type="PROSITE" id="PS51695">
    <property type="entry name" value="SEDOLISIN"/>
    <property type="match status" value="1"/>
</dbReference>
<dbReference type="SUPFAM" id="SSF54897">
    <property type="entry name" value="Protease propeptides/inhibitors"/>
    <property type="match status" value="1"/>
</dbReference>
<dbReference type="GO" id="GO:0008240">
    <property type="term" value="F:tripeptidyl-peptidase activity"/>
    <property type="evidence" value="ECO:0007669"/>
    <property type="project" value="TreeGrafter"/>
</dbReference>
<evidence type="ECO:0000256" key="6">
    <source>
        <dbReference type="ARBA" id="ARBA00023145"/>
    </source>
</evidence>
<accession>A0A2P6NRF2</accession>
<gene>
    <name evidence="9" type="ORF">PROFUN_05292</name>
</gene>
<dbReference type="SUPFAM" id="SSF52743">
    <property type="entry name" value="Subtilisin-like"/>
    <property type="match status" value="1"/>
</dbReference>
<evidence type="ECO:0000256" key="2">
    <source>
        <dbReference type="ARBA" id="ARBA00022723"/>
    </source>
</evidence>
<dbReference type="InterPro" id="IPR030400">
    <property type="entry name" value="Sedolisin_dom"/>
</dbReference>
<dbReference type="EMBL" id="MDYQ01000030">
    <property type="protein sequence ID" value="PRP86510.1"/>
    <property type="molecule type" value="Genomic_DNA"/>
</dbReference>
<evidence type="ECO:0000256" key="5">
    <source>
        <dbReference type="ARBA" id="ARBA00022837"/>
    </source>
</evidence>
<keyword evidence="6" id="KW-0865">Zymogen</keyword>
<keyword evidence="10" id="KW-1185">Reference proteome</keyword>
<feature type="active site" description="Charge relay system" evidence="7">
    <location>
        <position position="386"/>
    </location>
</feature>
<dbReference type="PANTHER" id="PTHR14218:SF15">
    <property type="entry name" value="TRIPEPTIDYL-PEPTIDASE 1"/>
    <property type="match status" value="1"/>
</dbReference>
<evidence type="ECO:0000256" key="7">
    <source>
        <dbReference type="PROSITE-ProRule" id="PRU01032"/>
    </source>
</evidence>
<feature type="binding site" evidence="7">
    <location>
        <position position="634"/>
    </location>
    <ligand>
        <name>Ca(2+)</name>
        <dbReference type="ChEBI" id="CHEBI:29108"/>
    </ligand>
</feature>
<evidence type="ECO:0000313" key="10">
    <source>
        <dbReference type="Proteomes" id="UP000241769"/>
    </source>
</evidence>
<reference evidence="9 10" key="1">
    <citation type="journal article" date="2018" name="Genome Biol. Evol.">
        <title>Multiple Roots of Fruiting Body Formation in Amoebozoa.</title>
        <authorList>
            <person name="Hillmann F."/>
            <person name="Forbes G."/>
            <person name="Novohradska S."/>
            <person name="Ferling I."/>
            <person name="Riege K."/>
            <person name="Groth M."/>
            <person name="Westermann M."/>
            <person name="Marz M."/>
            <person name="Spaller T."/>
            <person name="Winckler T."/>
            <person name="Schaap P."/>
            <person name="Glockner G."/>
        </authorList>
    </citation>
    <scope>NUCLEOTIDE SEQUENCE [LARGE SCALE GENOMIC DNA]</scope>
    <source>
        <strain evidence="9 10">Jena</strain>
    </source>
</reference>
<evidence type="ECO:0000256" key="3">
    <source>
        <dbReference type="ARBA" id="ARBA00022801"/>
    </source>
</evidence>
<dbReference type="InterPro" id="IPR036852">
    <property type="entry name" value="Peptidase_S8/S53_dom_sf"/>
</dbReference>
<dbReference type="InterPro" id="IPR050819">
    <property type="entry name" value="Tripeptidyl-peptidase_I"/>
</dbReference>
<dbReference type="InterPro" id="IPR015366">
    <property type="entry name" value="S53_propep"/>
</dbReference>
<protein>
    <recommendedName>
        <fullName evidence="8">Peptidase S53 domain-containing protein</fullName>
    </recommendedName>
</protein>
<dbReference type="Gene3D" id="3.40.50.200">
    <property type="entry name" value="Peptidase S8/S53 domain"/>
    <property type="match status" value="2"/>
</dbReference>
<feature type="binding site" evidence="7">
    <location>
        <position position="613"/>
    </location>
    <ligand>
        <name>Ca(2+)</name>
        <dbReference type="ChEBI" id="CHEBI:29108"/>
    </ligand>
</feature>
<keyword evidence="4 7" id="KW-0720">Serine protease</keyword>
<keyword evidence="1 7" id="KW-0645">Protease</keyword>
<dbReference type="AlphaFoldDB" id="A0A2P6NRF2"/>
<evidence type="ECO:0000259" key="8">
    <source>
        <dbReference type="PROSITE" id="PS51695"/>
    </source>
</evidence>
<evidence type="ECO:0000256" key="4">
    <source>
        <dbReference type="ARBA" id="ARBA00022825"/>
    </source>
</evidence>
<dbReference type="GO" id="GO:0046872">
    <property type="term" value="F:metal ion binding"/>
    <property type="evidence" value="ECO:0007669"/>
    <property type="project" value="UniProtKB-UniRule"/>
</dbReference>
<dbReference type="PANTHER" id="PTHR14218">
    <property type="entry name" value="PROTEASE S8 TRIPEPTIDYL PEPTIDASE I CLN2"/>
    <property type="match status" value="1"/>
</dbReference>
<evidence type="ECO:0000256" key="1">
    <source>
        <dbReference type="ARBA" id="ARBA00022670"/>
    </source>
</evidence>
<proteinExistence type="predicted"/>
<keyword evidence="2 7" id="KW-0479">Metal-binding</keyword>
<organism evidence="9 10">
    <name type="scientific">Planoprotostelium fungivorum</name>
    <dbReference type="NCBI Taxonomy" id="1890364"/>
    <lineage>
        <taxon>Eukaryota</taxon>
        <taxon>Amoebozoa</taxon>
        <taxon>Evosea</taxon>
        <taxon>Variosea</taxon>
        <taxon>Cavosteliida</taxon>
        <taxon>Cavosteliaceae</taxon>
        <taxon>Planoprotostelium</taxon>
    </lineage>
</organism>
<dbReference type="STRING" id="1890364.A0A2P6NRF2"/>
<comment type="caution">
    <text evidence="9">The sequence shown here is derived from an EMBL/GenBank/DDBJ whole genome shotgun (WGS) entry which is preliminary data.</text>
</comment>
<keyword evidence="5 7" id="KW-0106">Calcium</keyword>
<feature type="active site" description="Charge relay system" evidence="7">
    <location>
        <position position="390"/>
    </location>
</feature>